<sequence>MDFYKYMKLPNGIKSTSKEIETHYKKLSRRWHPDKNPKNAEKFTKLGLIVSVFRDAQRKQRYDYYVKNGFPNLKTLQFENRYKPGVLEALLAVTIIGSIVNYILISLSFKQTVKRLSNVKSDILSVYINSTMNVGSEPQIIIYQSGNFFLVKANVDNSVWMIDLPFEEGEDYTLGMGGQVVLKHEIFEKLMLKYNTVDDSMNPELNRRQRRMNAKNIAAQHLEDLDESMLVLVDPDQLEPVGIKDLVVVKLLKSLFNKLIGGGKSDKRKTNKVKKFNKKKPAPSGPPPKKIEEVERIDIEVEETKEENPEVIKEVTSQDEESKEGQVPQKKKNIKKRGKKTQSKKK</sequence>
<name>A0ACB5SYB3_AMBMO</name>
<dbReference type="Proteomes" id="UP001165064">
    <property type="component" value="Unassembled WGS sequence"/>
</dbReference>
<evidence type="ECO:0000313" key="1">
    <source>
        <dbReference type="EMBL" id="GME75401.1"/>
    </source>
</evidence>
<protein>
    <submittedName>
        <fullName evidence="1">Unnamed protein product</fullName>
    </submittedName>
</protein>
<accession>A0ACB5SYB3</accession>
<proteinExistence type="predicted"/>
<reference evidence="1" key="1">
    <citation type="submission" date="2023-04" db="EMBL/GenBank/DDBJ databases">
        <title>Ambrosiozyma monospora NBRC 10751.</title>
        <authorList>
            <person name="Ichikawa N."/>
            <person name="Sato H."/>
            <person name="Tonouchi N."/>
        </authorList>
    </citation>
    <scope>NUCLEOTIDE SEQUENCE</scope>
    <source>
        <strain evidence="1">NBRC 10751</strain>
    </source>
</reference>
<comment type="caution">
    <text evidence="1">The sequence shown here is derived from an EMBL/GenBank/DDBJ whole genome shotgun (WGS) entry which is preliminary data.</text>
</comment>
<gene>
    <name evidence="1" type="ORF">Amon02_000214500</name>
</gene>
<evidence type="ECO:0000313" key="2">
    <source>
        <dbReference type="Proteomes" id="UP001165064"/>
    </source>
</evidence>
<dbReference type="EMBL" id="BSXS01001198">
    <property type="protein sequence ID" value="GME75401.1"/>
    <property type="molecule type" value="Genomic_DNA"/>
</dbReference>
<organism evidence="1 2">
    <name type="scientific">Ambrosiozyma monospora</name>
    <name type="common">Yeast</name>
    <name type="synonym">Endomycopsis monosporus</name>
    <dbReference type="NCBI Taxonomy" id="43982"/>
    <lineage>
        <taxon>Eukaryota</taxon>
        <taxon>Fungi</taxon>
        <taxon>Dikarya</taxon>
        <taxon>Ascomycota</taxon>
        <taxon>Saccharomycotina</taxon>
        <taxon>Pichiomycetes</taxon>
        <taxon>Pichiales</taxon>
        <taxon>Pichiaceae</taxon>
        <taxon>Ambrosiozyma</taxon>
    </lineage>
</organism>
<keyword evidence="2" id="KW-1185">Reference proteome</keyword>